<keyword evidence="2 8" id="KW-0812">Transmembrane</keyword>
<keyword evidence="5 8" id="KW-0472">Membrane</keyword>
<evidence type="ECO:0000313" key="13">
    <source>
        <dbReference type="EMBL" id="KFD64545.1"/>
    </source>
</evidence>
<evidence type="ECO:0000256" key="3">
    <source>
        <dbReference type="ARBA" id="ARBA00022729"/>
    </source>
</evidence>
<evidence type="ECO:0000256" key="5">
    <source>
        <dbReference type="ARBA" id="ARBA00023136"/>
    </source>
</evidence>
<dbReference type="EMBL" id="KL367554">
    <property type="protein sequence ID" value="KFD64545.1"/>
    <property type="molecule type" value="Genomic_DNA"/>
</dbReference>
<evidence type="ECO:0000256" key="4">
    <source>
        <dbReference type="ARBA" id="ARBA00022989"/>
    </source>
</evidence>
<dbReference type="Gene3D" id="3.40.50.11530">
    <property type="match status" value="1"/>
</dbReference>
<evidence type="ECO:0000256" key="1">
    <source>
        <dbReference type="ARBA" id="ARBA00004479"/>
    </source>
</evidence>
<keyword evidence="3 9" id="KW-0732">Signal</keyword>
<dbReference type="GO" id="GO:0016020">
    <property type="term" value="C:membrane"/>
    <property type="evidence" value="ECO:0007669"/>
    <property type="project" value="UniProtKB-SubCell"/>
</dbReference>
<dbReference type="InterPro" id="IPR039465">
    <property type="entry name" value="IL-17_rcpt-like"/>
</dbReference>
<feature type="chain" id="PRO_5010405335" description="SEFIR domain-containing protein" evidence="9">
    <location>
        <begin position="31"/>
        <end position="676"/>
    </location>
</feature>
<proteinExistence type="predicted"/>
<feature type="signal peptide" evidence="9">
    <location>
        <begin position="1"/>
        <end position="30"/>
    </location>
</feature>
<name>A0A085N4Z9_9BILA</name>
<evidence type="ECO:0000313" key="14">
    <source>
        <dbReference type="Proteomes" id="UP000030764"/>
    </source>
</evidence>
<gene>
    <name evidence="12" type="ORF">M513_09427</name>
    <name evidence="11" type="ORF">M513_09752</name>
    <name evidence="13" type="ORF">M514_23259</name>
</gene>
<keyword evidence="4 8" id="KW-1133">Transmembrane helix</keyword>
<dbReference type="EMBL" id="KL363265">
    <property type="protein sequence ID" value="KFD49730.1"/>
    <property type="molecule type" value="Genomic_DNA"/>
</dbReference>
<comment type="subcellular location">
    <subcellularLocation>
        <location evidence="1">Membrane</location>
        <topology evidence="1">Single-pass type I membrane protein</topology>
    </subcellularLocation>
</comment>
<evidence type="ECO:0000313" key="11">
    <source>
        <dbReference type="EMBL" id="KFD49389.1"/>
    </source>
</evidence>
<evidence type="ECO:0000313" key="12">
    <source>
        <dbReference type="EMBL" id="KFD49730.1"/>
    </source>
</evidence>
<dbReference type="PANTHER" id="PTHR15583:SF7">
    <property type="entry name" value="INTERLEUKIN CYTOKINE RECEPTOR-RELATED PROTEIN 2"/>
    <property type="match status" value="1"/>
</dbReference>
<keyword evidence="14" id="KW-1185">Reference proteome</keyword>
<reference evidence="13 14" key="1">
    <citation type="journal article" date="2014" name="Nat. Genet.">
        <title>Genome and transcriptome of the porcine whipworm Trichuris suis.</title>
        <authorList>
            <person name="Jex A.R."/>
            <person name="Nejsum P."/>
            <person name="Schwarz E.M."/>
            <person name="Hu L."/>
            <person name="Young N.D."/>
            <person name="Hall R.S."/>
            <person name="Korhonen P.K."/>
            <person name="Liao S."/>
            <person name="Thamsborg S."/>
            <person name="Xia J."/>
            <person name="Xu P."/>
            <person name="Wang S."/>
            <person name="Scheerlinck J.P."/>
            <person name="Hofmann A."/>
            <person name="Sternberg P.W."/>
            <person name="Wang J."/>
            <person name="Gasser R.B."/>
        </authorList>
    </citation>
    <scope>NUCLEOTIDE SEQUENCE [LARGE SCALE GENOMIC DNA]</scope>
    <source>
        <strain evidence="13">DCEP-RM93F</strain>
        <strain evidence="11">DCEP-RM93M</strain>
    </source>
</reference>
<feature type="domain" description="SEFIR" evidence="10">
    <location>
        <begin position="349"/>
        <end position="498"/>
    </location>
</feature>
<dbReference type="PANTHER" id="PTHR15583">
    <property type="entry name" value="INTERLEUKIN-17 RECEPTOR"/>
    <property type="match status" value="1"/>
</dbReference>
<evidence type="ECO:0000256" key="6">
    <source>
        <dbReference type="ARBA" id="ARBA00023170"/>
    </source>
</evidence>
<dbReference type="Pfam" id="PF08357">
    <property type="entry name" value="SEFIR"/>
    <property type="match status" value="1"/>
</dbReference>
<protein>
    <recommendedName>
        <fullName evidence="10">SEFIR domain-containing protein</fullName>
    </recommendedName>
</protein>
<dbReference type="GO" id="GO:0030368">
    <property type="term" value="F:interleukin-17 receptor activity"/>
    <property type="evidence" value="ECO:0007669"/>
    <property type="project" value="InterPro"/>
</dbReference>
<dbReference type="OrthoDB" id="5919231at2759"/>
<evidence type="ECO:0000259" key="10">
    <source>
        <dbReference type="PROSITE" id="PS51534"/>
    </source>
</evidence>
<dbReference type="PROSITE" id="PS51534">
    <property type="entry name" value="SEFIR"/>
    <property type="match status" value="1"/>
</dbReference>
<feature type="transmembrane region" description="Helical" evidence="8">
    <location>
        <begin position="308"/>
        <end position="329"/>
    </location>
</feature>
<dbReference type="Proteomes" id="UP000030758">
    <property type="component" value="Unassembled WGS sequence"/>
</dbReference>
<sequence>MPFAKKAFTEPAAWVLRLLITYWLQMNVYGIDGHCRHSCTPSECTFISNTSSCEIEARPLFDFDFKQELPYVAPCPASQIRAVLFARIIQPKQYFPFVMLNVSTLVDLQETSAVLVTFKCLTSYGMLNEFCEQPRRPCRLVKWNTKMANMLTSVECFHMPPNSLIEVNVTVHSANCTLRYLAQSPHASRLQESTSFTDWLPFVLVDPNADDDIVVNVSRPPSTIWLQGVLVEVWSREGDISGLHFSKATLFPDDSVRISNLAAGDYILRIHVLHPGCPKGRCRYQNFSLQLGRSYPALSIQALNAPTVLVALTILSLLAAFLLIILYMLRRQRKKCSQATVVRVNVQKLVRVFLLYSHDSEEYCNVVVALANVLKFDLACEVMLDEWALRDSDANPADWLAECMNKANFYLLLFSEGISLFCNGMATADNVLRPWTDAWQVAVRSLCQKAVTTKSSLDRTPYICAALSATPLSILPVCLTLPCWFRCRLPEELSSLACHLHGLPQGVLDLSRSEAFQKLQQAISVYFQRQLAIFSNSNGNECPDGTRVDAWKQTGQTVSALQEEVSDDEVNDEDDPQVAFDRYAGTCKVYRLIPPDSATEGQRQRKYGLLPPDDSDDEVETFRVASPPCSTNETTNQLLWFSHFFKHSNESCPIGVNTISLQRIPFSLSSRRVGQW</sequence>
<evidence type="ECO:0000256" key="7">
    <source>
        <dbReference type="ARBA" id="ARBA00023180"/>
    </source>
</evidence>
<dbReference type="InterPro" id="IPR013568">
    <property type="entry name" value="SEFIR_dom"/>
</dbReference>
<dbReference type="EMBL" id="KL363272">
    <property type="protein sequence ID" value="KFD49389.1"/>
    <property type="molecule type" value="Genomic_DNA"/>
</dbReference>
<evidence type="ECO:0000256" key="9">
    <source>
        <dbReference type="SAM" id="SignalP"/>
    </source>
</evidence>
<keyword evidence="7" id="KW-0325">Glycoprotein</keyword>
<dbReference type="AlphaFoldDB" id="A0A085N4Z9"/>
<evidence type="ECO:0000256" key="2">
    <source>
        <dbReference type="ARBA" id="ARBA00022692"/>
    </source>
</evidence>
<organism evidence="13">
    <name type="scientific">Trichuris suis</name>
    <name type="common">pig whipworm</name>
    <dbReference type="NCBI Taxonomy" id="68888"/>
    <lineage>
        <taxon>Eukaryota</taxon>
        <taxon>Metazoa</taxon>
        <taxon>Ecdysozoa</taxon>
        <taxon>Nematoda</taxon>
        <taxon>Enoplea</taxon>
        <taxon>Dorylaimia</taxon>
        <taxon>Trichinellida</taxon>
        <taxon>Trichuridae</taxon>
        <taxon>Trichuris</taxon>
    </lineage>
</organism>
<evidence type="ECO:0000256" key="8">
    <source>
        <dbReference type="SAM" id="Phobius"/>
    </source>
</evidence>
<dbReference type="Proteomes" id="UP000030764">
    <property type="component" value="Unassembled WGS sequence"/>
</dbReference>
<keyword evidence="6" id="KW-0675">Receptor</keyword>
<accession>A0A085N4Z9</accession>